<feature type="transmembrane region" description="Helical" evidence="1">
    <location>
        <begin position="396"/>
        <end position="415"/>
    </location>
</feature>
<feature type="transmembrane region" description="Helical" evidence="1">
    <location>
        <begin position="267"/>
        <end position="288"/>
    </location>
</feature>
<dbReference type="EMBL" id="JAGDFM010000337">
    <property type="protein sequence ID" value="KAG7379633.1"/>
    <property type="molecule type" value="Genomic_DNA"/>
</dbReference>
<protein>
    <recommendedName>
        <fullName evidence="4">Transmembrane protein</fullName>
    </recommendedName>
</protein>
<organism evidence="2 3">
    <name type="scientific">Phytophthora pseudosyringae</name>
    <dbReference type="NCBI Taxonomy" id="221518"/>
    <lineage>
        <taxon>Eukaryota</taxon>
        <taxon>Sar</taxon>
        <taxon>Stramenopiles</taxon>
        <taxon>Oomycota</taxon>
        <taxon>Peronosporomycetes</taxon>
        <taxon>Peronosporales</taxon>
        <taxon>Peronosporaceae</taxon>
        <taxon>Phytophthora</taxon>
    </lineage>
</organism>
<evidence type="ECO:0000256" key="1">
    <source>
        <dbReference type="SAM" id="Phobius"/>
    </source>
</evidence>
<evidence type="ECO:0000313" key="3">
    <source>
        <dbReference type="Proteomes" id="UP000694044"/>
    </source>
</evidence>
<keyword evidence="1" id="KW-0472">Membrane</keyword>
<evidence type="ECO:0000313" key="2">
    <source>
        <dbReference type="EMBL" id="KAG7379633.1"/>
    </source>
</evidence>
<keyword evidence="3" id="KW-1185">Reference proteome</keyword>
<reference evidence="2" key="1">
    <citation type="submission" date="2021-02" db="EMBL/GenBank/DDBJ databases">
        <authorList>
            <person name="Palmer J.M."/>
        </authorList>
    </citation>
    <scope>NUCLEOTIDE SEQUENCE</scope>
    <source>
        <strain evidence="2">SCRP734</strain>
    </source>
</reference>
<sequence length="463" mass="50362">MRDAGGDHTSIPEPLLPFTVTRPPRGPRGHCLAVSLLALCCGLTCASTAFEGSCYDDYKIIPTTCTDVLKYCSSSTCTANEDGTRIIYSCEDPIFCNGSFTYPDSSSLEALSFTSCGEAWGNFTDLGCSNFECAEDNKKAEAECFAPFAYSISNEQRGEMRAPVMTDEDYTTIYVVFFVTALVFAATVAVVACYCFRGNLVEPSVREIVEQRMTPITYCLYTVLLAPLVKEDGSTLGIVEYLCKLGPFVGIPDCEARNDGRVRCQKCVRLLSALIVASSVGALFGTIAHNSESMVHTLEYERDGCFYCRTMCGTEDLGCDGCLCKPRSSCNASTYSCTPMSAPDSVYLSECMKLRAASVPVTGASYLVMAVLTTAMSNANFVVISTPKAGSKRLQYLHGATLCVSLGLLIFAIAYSNTFAEDLNYPSEMEDQSTLRLIPPEVRRALSILWTTLAGLVYEQLFF</sequence>
<accession>A0A8T1VHL4</accession>
<comment type="caution">
    <text evidence="2">The sequence shown here is derived from an EMBL/GenBank/DDBJ whole genome shotgun (WGS) entry which is preliminary data.</text>
</comment>
<keyword evidence="1" id="KW-0812">Transmembrane</keyword>
<name>A0A8T1VHL4_9STRA</name>
<dbReference type="AlphaFoldDB" id="A0A8T1VHL4"/>
<feature type="transmembrane region" description="Helical" evidence="1">
    <location>
        <begin position="364"/>
        <end position="384"/>
    </location>
</feature>
<evidence type="ECO:0008006" key="4">
    <source>
        <dbReference type="Google" id="ProtNLM"/>
    </source>
</evidence>
<dbReference type="Proteomes" id="UP000694044">
    <property type="component" value="Unassembled WGS sequence"/>
</dbReference>
<feature type="transmembrane region" description="Helical" evidence="1">
    <location>
        <begin position="173"/>
        <end position="196"/>
    </location>
</feature>
<gene>
    <name evidence="2" type="ORF">PHYPSEUDO_008316</name>
</gene>
<keyword evidence="1" id="KW-1133">Transmembrane helix</keyword>
<proteinExistence type="predicted"/>